<evidence type="ECO:0000256" key="1">
    <source>
        <dbReference type="SAM" id="MobiDB-lite"/>
    </source>
</evidence>
<reference evidence="2" key="1">
    <citation type="submission" date="2022-08" db="EMBL/GenBank/DDBJ databases">
        <title>Genome sequencing of akame (Lates japonicus).</title>
        <authorList>
            <person name="Hashiguchi Y."/>
            <person name="Takahashi H."/>
        </authorList>
    </citation>
    <scope>NUCLEOTIDE SEQUENCE</scope>
    <source>
        <strain evidence="2">Kochi</strain>
    </source>
</reference>
<comment type="caution">
    <text evidence="2">The sequence shown here is derived from an EMBL/GenBank/DDBJ whole genome shotgun (WGS) entry which is preliminary data.</text>
</comment>
<evidence type="ECO:0000313" key="2">
    <source>
        <dbReference type="EMBL" id="GLD57344.1"/>
    </source>
</evidence>
<protein>
    <submittedName>
        <fullName evidence="2">Down syndrome cell adhesion molecule-like protein 1 homolog isoform X1</fullName>
    </submittedName>
</protein>
<gene>
    <name evidence="2" type="ORF">AKAME5_000958100</name>
</gene>
<name>A0AAD3R4S2_LATJO</name>
<dbReference type="EMBL" id="BRZM01000029">
    <property type="protein sequence ID" value="GLD57344.1"/>
    <property type="molecule type" value="Genomic_DNA"/>
</dbReference>
<proteinExistence type="predicted"/>
<accession>A0AAD3R4S2</accession>
<keyword evidence="3" id="KW-1185">Reference proteome</keyword>
<sequence length="153" mass="16420">MIGPSRSPPVNTGQFQSGEVPVLPDQHFSIRGSLRALFISAAQRDLWSLPVLPHARNQTAQDFSIILLEAREWWSQASRFFLDVLPRSTSPTITWTLDGQAVARDLSRQSQPVLRLSGGSNVTNNASSLQIQGSGGGIGGTDELAGSRVPSAV</sequence>
<dbReference type="AlphaFoldDB" id="A0AAD3R4S2"/>
<dbReference type="Proteomes" id="UP001279410">
    <property type="component" value="Unassembled WGS sequence"/>
</dbReference>
<feature type="region of interest" description="Disordered" evidence="1">
    <location>
        <begin position="125"/>
        <end position="153"/>
    </location>
</feature>
<organism evidence="2 3">
    <name type="scientific">Lates japonicus</name>
    <name type="common">Japanese lates</name>
    <dbReference type="NCBI Taxonomy" id="270547"/>
    <lineage>
        <taxon>Eukaryota</taxon>
        <taxon>Metazoa</taxon>
        <taxon>Chordata</taxon>
        <taxon>Craniata</taxon>
        <taxon>Vertebrata</taxon>
        <taxon>Euteleostomi</taxon>
        <taxon>Actinopterygii</taxon>
        <taxon>Neopterygii</taxon>
        <taxon>Teleostei</taxon>
        <taxon>Neoteleostei</taxon>
        <taxon>Acanthomorphata</taxon>
        <taxon>Carangaria</taxon>
        <taxon>Carangaria incertae sedis</taxon>
        <taxon>Centropomidae</taxon>
        <taxon>Lates</taxon>
    </lineage>
</organism>
<evidence type="ECO:0000313" key="3">
    <source>
        <dbReference type="Proteomes" id="UP001279410"/>
    </source>
</evidence>